<sequence length="322" mass="38301">MQKLKPIIQRNNQKIGQNQSNSFFEIQENYTPNQKVQTELSQNIQNQQEIQQIYNLETDRVEVQKIKKKKKKTRFSVNKDQEQFQEVKQEEVVRQKTPHPYSEKELFNYDIQENQKGVSKKINNKKVNELQNNNNNSRNQKQFGQKNKSNMNNSLPKIQNKLEQQQQKENSLEFKQKQEQIQKVSDKKRIENKKSLNVKVGGGLKQKQNINQNNLYKKKKNQEQNKLIKIQRQGQILPKKKLKYEEELGFTIEINNLTEIPNNFDLLEIEVFTVNQSYEFKQLSAANLPLESYKTRKKRICRNKFGIRLKNILKQTSTGIFD</sequence>
<protein>
    <submittedName>
        <fullName evidence="2">Uncharacterized protein</fullName>
    </submittedName>
</protein>
<evidence type="ECO:0000313" key="3">
    <source>
        <dbReference type="Proteomes" id="UP000054937"/>
    </source>
</evidence>
<comment type="caution">
    <text evidence="2">The sequence shown here is derived from an EMBL/GenBank/DDBJ whole genome shotgun (WGS) entry which is preliminary data.</text>
</comment>
<dbReference type="AlphaFoldDB" id="A0A0V0QFV1"/>
<feature type="compositionally biased region" description="Low complexity" evidence="1">
    <location>
        <begin position="159"/>
        <end position="169"/>
    </location>
</feature>
<evidence type="ECO:0000313" key="2">
    <source>
        <dbReference type="EMBL" id="KRX01086.1"/>
    </source>
</evidence>
<dbReference type="InParanoid" id="A0A0V0QFV1"/>
<gene>
    <name evidence="2" type="ORF">PPERSA_02182</name>
</gene>
<feature type="region of interest" description="Disordered" evidence="1">
    <location>
        <begin position="129"/>
        <end position="188"/>
    </location>
</feature>
<dbReference type="Proteomes" id="UP000054937">
    <property type="component" value="Unassembled WGS sequence"/>
</dbReference>
<proteinExistence type="predicted"/>
<accession>A0A0V0QFV1</accession>
<feature type="compositionally biased region" description="Low complexity" evidence="1">
    <location>
        <begin position="129"/>
        <end position="142"/>
    </location>
</feature>
<reference evidence="2 3" key="1">
    <citation type="journal article" date="2015" name="Sci. Rep.">
        <title>Genome of the facultative scuticociliatosis pathogen Pseudocohnilembus persalinus provides insight into its virulence through horizontal gene transfer.</title>
        <authorList>
            <person name="Xiong J."/>
            <person name="Wang G."/>
            <person name="Cheng J."/>
            <person name="Tian M."/>
            <person name="Pan X."/>
            <person name="Warren A."/>
            <person name="Jiang C."/>
            <person name="Yuan D."/>
            <person name="Miao W."/>
        </authorList>
    </citation>
    <scope>NUCLEOTIDE SEQUENCE [LARGE SCALE GENOMIC DNA]</scope>
    <source>
        <strain evidence="2">36N120E</strain>
    </source>
</reference>
<organism evidence="2 3">
    <name type="scientific">Pseudocohnilembus persalinus</name>
    <name type="common">Ciliate</name>
    <dbReference type="NCBI Taxonomy" id="266149"/>
    <lineage>
        <taxon>Eukaryota</taxon>
        <taxon>Sar</taxon>
        <taxon>Alveolata</taxon>
        <taxon>Ciliophora</taxon>
        <taxon>Intramacronucleata</taxon>
        <taxon>Oligohymenophorea</taxon>
        <taxon>Scuticociliatia</taxon>
        <taxon>Philasterida</taxon>
        <taxon>Pseudocohnilembidae</taxon>
        <taxon>Pseudocohnilembus</taxon>
    </lineage>
</organism>
<feature type="compositionally biased region" description="Polar residues" evidence="1">
    <location>
        <begin position="143"/>
        <end position="157"/>
    </location>
</feature>
<name>A0A0V0QFV1_PSEPJ</name>
<feature type="compositionally biased region" description="Basic and acidic residues" evidence="1">
    <location>
        <begin position="170"/>
        <end position="188"/>
    </location>
</feature>
<evidence type="ECO:0000256" key="1">
    <source>
        <dbReference type="SAM" id="MobiDB-lite"/>
    </source>
</evidence>
<keyword evidence="3" id="KW-1185">Reference proteome</keyword>
<dbReference type="EMBL" id="LDAU01000178">
    <property type="protein sequence ID" value="KRX01086.1"/>
    <property type="molecule type" value="Genomic_DNA"/>
</dbReference>